<evidence type="ECO:0000256" key="3">
    <source>
        <dbReference type="ARBA" id="ARBA00012030"/>
    </source>
</evidence>
<dbReference type="InterPro" id="IPR002043">
    <property type="entry name" value="UDG_fam1"/>
</dbReference>
<evidence type="ECO:0000256" key="2">
    <source>
        <dbReference type="ARBA" id="ARBA00008184"/>
    </source>
</evidence>
<dbReference type="InterPro" id="IPR005122">
    <property type="entry name" value="Uracil-DNA_glycosylase-like"/>
</dbReference>
<dbReference type="NCBIfam" id="NF003589">
    <property type="entry name" value="PRK05254.1-2"/>
    <property type="match status" value="1"/>
</dbReference>
<dbReference type="SUPFAM" id="SSF52141">
    <property type="entry name" value="Uracil-DNA glycosylase-like"/>
    <property type="match status" value="1"/>
</dbReference>
<dbReference type="Proteomes" id="UP000298663">
    <property type="component" value="Unassembled WGS sequence"/>
</dbReference>
<dbReference type="Gene3D" id="3.40.470.10">
    <property type="entry name" value="Uracil-DNA glycosylase-like domain"/>
    <property type="match status" value="1"/>
</dbReference>
<dbReference type="NCBIfam" id="NF003588">
    <property type="entry name" value="PRK05254.1-1"/>
    <property type="match status" value="1"/>
</dbReference>
<dbReference type="InterPro" id="IPR036895">
    <property type="entry name" value="Uracil-DNA_glycosylase-like_sf"/>
</dbReference>
<dbReference type="EMBL" id="AZBU02000009">
    <property type="protein sequence ID" value="TKR64141.1"/>
    <property type="molecule type" value="Genomic_DNA"/>
</dbReference>
<dbReference type="NCBIfam" id="NF003591">
    <property type="entry name" value="PRK05254.1-4"/>
    <property type="match status" value="1"/>
</dbReference>
<keyword evidence="7" id="KW-0496">Mitochondrion</keyword>
<evidence type="ECO:0000256" key="8">
    <source>
        <dbReference type="PROSITE-ProRule" id="PRU10072"/>
    </source>
</evidence>
<evidence type="ECO:0000313" key="13">
    <source>
        <dbReference type="Proteomes" id="UP000298663"/>
    </source>
</evidence>
<comment type="similarity">
    <text evidence="2 7 9">Belongs to the uracil-DNA glycosylase (UDG) superfamily. UNG family.</text>
</comment>
<dbReference type="GO" id="GO:0004844">
    <property type="term" value="F:uracil DNA N-glycosylase activity"/>
    <property type="evidence" value="ECO:0007669"/>
    <property type="project" value="UniProtKB-UniRule"/>
</dbReference>
<dbReference type="PROSITE" id="PS00130">
    <property type="entry name" value="U_DNA_GLYCOSYLASE"/>
    <property type="match status" value="1"/>
</dbReference>
<feature type="region of interest" description="Disordered" evidence="10">
    <location>
        <begin position="37"/>
        <end position="70"/>
    </location>
</feature>
<dbReference type="AlphaFoldDB" id="A0A4U5M5K3"/>
<name>A0A4U5M5K3_STECR</name>
<dbReference type="PANTHER" id="PTHR11264">
    <property type="entry name" value="URACIL-DNA GLYCOSYLASE"/>
    <property type="match status" value="1"/>
</dbReference>
<gene>
    <name evidence="12" type="ORF">L596_024723</name>
</gene>
<keyword evidence="13" id="KW-1185">Reference proteome</keyword>
<sequence>MTTKAVKIPEMFFRASRAAAKKSESTVVVASTSVAASDRKPAKAVLKKKPEEDEENAEIERISEKTEKSDSAKEETLLDFLKNSIRDEKWRGLLDAEFRKKYMTEVVEFLEKEKRKGAKVFPPRNEIFSAFNLTPFDNIKVVLLGQDPYHDDGQAHGLCFSVKPGIRPPPSLKNMYKELVTDTGTFKVPDHGCLIPWAEQGIFMLNASLTVEAHKANSHSKIGWQKFTDEVIKIINKNADGVVFLLWGGFAHKKEALIDRKKHAVIKTAHPSPLSFRHFQGCKCFTKTNEALGRLGKQPIDWNSL</sequence>
<comment type="subcellular location">
    <subcellularLocation>
        <location evidence="7">Mitochondrion</location>
    </subcellularLocation>
    <subcellularLocation>
        <location evidence="7">Nucleus</location>
    </subcellularLocation>
</comment>
<reference evidence="12 13" key="2">
    <citation type="journal article" date="2019" name="G3 (Bethesda)">
        <title>Hybrid Assembly of the Genome of the Entomopathogenic Nematode Steinernema carpocapsae Identifies the X-Chromosome.</title>
        <authorList>
            <person name="Serra L."/>
            <person name="Macchietto M."/>
            <person name="Macias-Munoz A."/>
            <person name="McGill C.J."/>
            <person name="Rodriguez I.M."/>
            <person name="Rodriguez B."/>
            <person name="Murad R."/>
            <person name="Mortazavi A."/>
        </authorList>
    </citation>
    <scope>NUCLEOTIDE SEQUENCE [LARGE SCALE GENOMIC DNA]</scope>
    <source>
        <strain evidence="12 13">ALL</strain>
    </source>
</reference>
<dbReference type="EC" id="3.2.2.27" evidence="3 7"/>
<evidence type="ECO:0000259" key="11">
    <source>
        <dbReference type="SMART" id="SM00986"/>
    </source>
</evidence>
<evidence type="ECO:0000313" key="12">
    <source>
        <dbReference type="EMBL" id="TKR64141.1"/>
    </source>
</evidence>
<accession>A0A4U5M5K3</accession>
<dbReference type="InterPro" id="IPR018085">
    <property type="entry name" value="Ura-DNA_Glyclase_AS"/>
</dbReference>
<dbReference type="STRING" id="34508.A0A4U5M5K3"/>
<evidence type="ECO:0000256" key="1">
    <source>
        <dbReference type="ARBA" id="ARBA00001400"/>
    </source>
</evidence>
<evidence type="ECO:0000256" key="4">
    <source>
        <dbReference type="ARBA" id="ARBA00022763"/>
    </source>
</evidence>
<dbReference type="GO" id="GO:0005739">
    <property type="term" value="C:mitochondrion"/>
    <property type="evidence" value="ECO:0007669"/>
    <property type="project" value="UniProtKB-SubCell"/>
</dbReference>
<feature type="compositionally biased region" description="Basic and acidic residues" evidence="10">
    <location>
        <begin position="58"/>
        <end position="70"/>
    </location>
</feature>
<dbReference type="FunFam" id="3.40.470.10:FF:000001">
    <property type="entry name" value="Uracil-DNA glycosylase"/>
    <property type="match status" value="1"/>
</dbReference>
<evidence type="ECO:0000256" key="7">
    <source>
        <dbReference type="HAMAP-Rule" id="MF_03166"/>
    </source>
</evidence>
<dbReference type="CDD" id="cd10027">
    <property type="entry name" value="UDG-F1-like"/>
    <property type="match status" value="1"/>
</dbReference>
<reference evidence="12 13" key="1">
    <citation type="journal article" date="2015" name="Genome Biol.">
        <title>Comparative genomics of Steinernema reveals deeply conserved gene regulatory networks.</title>
        <authorList>
            <person name="Dillman A.R."/>
            <person name="Macchietto M."/>
            <person name="Porter C.F."/>
            <person name="Rogers A."/>
            <person name="Williams B."/>
            <person name="Antoshechkin I."/>
            <person name="Lee M.M."/>
            <person name="Goodwin Z."/>
            <person name="Lu X."/>
            <person name="Lewis E.E."/>
            <person name="Goodrich-Blair H."/>
            <person name="Stock S.P."/>
            <person name="Adams B.J."/>
            <person name="Sternberg P.W."/>
            <person name="Mortazavi A."/>
        </authorList>
    </citation>
    <scope>NUCLEOTIDE SEQUENCE [LARGE SCALE GENOMIC DNA]</scope>
    <source>
        <strain evidence="12 13">ALL</strain>
    </source>
</reference>
<dbReference type="PANTHER" id="PTHR11264:SF7">
    <property type="entry name" value="URACIL-DNA GLYCOSYLASE"/>
    <property type="match status" value="1"/>
</dbReference>
<proteinExistence type="inferred from homology"/>
<evidence type="ECO:0000256" key="10">
    <source>
        <dbReference type="SAM" id="MobiDB-lite"/>
    </source>
</evidence>
<dbReference type="NCBIfam" id="NF003592">
    <property type="entry name" value="PRK05254.1-5"/>
    <property type="match status" value="1"/>
</dbReference>
<keyword evidence="5 7" id="KW-0378">Hydrolase</keyword>
<dbReference type="Pfam" id="PF03167">
    <property type="entry name" value="UDG"/>
    <property type="match status" value="1"/>
</dbReference>
<comment type="catalytic activity">
    <reaction evidence="1 7 9">
        <text>Hydrolyzes single-stranded DNA or mismatched double-stranded DNA and polynucleotides, releasing free uracil.</text>
        <dbReference type="EC" id="3.2.2.27"/>
    </reaction>
</comment>
<dbReference type="HAMAP" id="MF_00148">
    <property type="entry name" value="UDG"/>
    <property type="match status" value="1"/>
</dbReference>
<comment type="function">
    <text evidence="7 9">Excises uracil residues from the DNA which can arise as a result of misincorporation of dUMP residues by DNA polymerase or due to deamination of cytosine.</text>
</comment>
<feature type="domain" description="Uracil-DNA glycosylase-like" evidence="11">
    <location>
        <begin position="132"/>
        <end position="292"/>
    </location>
</feature>
<evidence type="ECO:0000256" key="5">
    <source>
        <dbReference type="ARBA" id="ARBA00022801"/>
    </source>
</evidence>
<keyword evidence="6 7" id="KW-0234">DNA repair</keyword>
<keyword evidence="4 7" id="KW-0227">DNA damage</keyword>
<dbReference type="SMART" id="SM00986">
    <property type="entry name" value="UDG"/>
    <property type="match status" value="1"/>
</dbReference>
<protein>
    <recommendedName>
        <fullName evidence="3 7">Uracil-DNA glycosylase</fullName>
        <shortName evidence="7">UDG</shortName>
        <ecNumber evidence="3 7">3.2.2.27</ecNumber>
    </recommendedName>
</protein>
<dbReference type="SMART" id="SM00987">
    <property type="entry name" value="UreE_C"/>
    <property type="match status" value="1"/>
</dbReference>
<dbReference type="OrthoDB" id="10031947at2759"/>
<dbReference type="GO" id="GO:0097510">
    <property type="term" value="P:base-excision repair, AP site formation via deaminated base removal"/>
    <property type="evidence" value="ECO:0007669"/>
    <property type="project" value="TreeGrafter"/>
</dbReference>
<organism evidence="12 13">
    <name type="scientific">Steinernema carpocapsae</name>
    <name type="common">Entomopathogenic nematode</name>
    <dbReference type="NCBI Taxonomy" id="34508"/>
    <lineage>
        <taxon>Eukaryota</taxon>
        <taxon>Metazoa</taxon>
        <taxon>Ecdysozoa</taxon>
        <taxon>Nematoda</taxon>
        <taxon>Chromadorea</taxon>
        <taxon>Rhabditida</taxon>
        <taxon>Tylenchina</taxon>
        <taxon>Panagrolaimomorpha</taxon>
        <taxon>Strongyloidoidea</taxon>
        <taxon>Steinernematidae</taxon>
        <taxon>Steinernema</taxon>
    </lineage>
</organism>
<evidence type="ECO:0000256" key="6">
    <source>
        <dbReference type="ARBA" id="ARBA00023204"/>
    </source>
</evidence>
<dbReference type="NCBIfam" id="TIGR00628">
    <property type="entry name" value="ung"/>
    <property type="match status" value="1"/>
</dbReference>
<feature type="active site" description="Proton acceptor" evidence="7 8">
    <location>
        <position position="147"/>
    </location>
</feature>
<comment type="caution">
    <text evidence="12">The sequence shown here is derived from an EMBL/GenBank/DDBJ whole genome shotgun (WGS) entry which is preliminary data.</text>
</comment>
<keyword evidence="7" id="KW-0539">Nucleus</keyword>
<evidence type="ECO:0000256" key="9">
    <source>
        <dbReference type="RuleBase" id="RU003780"/>
    </source>
</evidence>
<dbReference type="GO" id="GO:0005634">
    <property type="term" value="C:nucleus"/>
    <property type="evidence" value="ECO:0007669"/>
    <property type="project" value="UniProtKB-SubCell"/>
</dbReference>